<evidence type="ECO:0000256" key="4">
    <source>
        <dbReference type="ARBA" id="ARBA00015035"/>
    </source>
</evidence>
<dbReference type="AlphaFoldDB" id="A0A9P9IGW5"/>
<evidence type="ECO:0000313" key="11">
    <source>
        <dbReference type="EMBL" id="KAH7121518.1"/>
    </source>
</evidence>
<comment type="similarity">
    <text evidence="2">Belongs to the HTP reductase family.</text>
</comment>
<keyword evidence="12" id="KW-1185">Reference proteome</keyword>
<accession>A0A9P9IGW5</accession>
<dbReference type="Proteomes" id="UP000738349">
    <property type="component" value="Unassembled WGS sequence"/>
</dbReference>
<dbReference type="EC" id="1.1.1.302" evidence="3"/>
<dbReference type="GO" id="GO:0009231">
    <property type="term" value="P:riboflavin biosynthetic process"/>
    <property type="evidence" value="ECO:0007669"/>
    <property type="project" value="UniProtKB-KW"/>
</dbReference>
<evidence type="ECO:0000259" key="10">
    <source>
        <dbReference type="Pfam" id="PF01872"/>
    </source>
</evidence>
<evidence type="ECO:0000256" key="2">
    <source>
        <dbReference type="ARBA" id="ARBA00009723"/>
    </source>
</evidence>
<keyword evidence="5" id="KW-0686">Riboflavin biosynthesis</keyword>
<evidence type="ECO:0000256" key="8">
    <source>
        <dbReference type="ARBA" id="ARBA00047550"/>
    </source>
</evidence>
<dbReference type="InterPro" id="IPR024072">
    <property type="entry name" value="DHFR-like_dom_sf"/>
</dbReference>
<comment type="catalytic activity">
    <reaction evidence="8">
        <text>2,5-diamino-6-(1-D-ribitylamino)pyrimidin-4(3H)-one 5'-phosphate + NAD(+) = 2,5-diamino-6-(1-D-ribosylamino)pyrimidin-4(3H)-one 5'-phosphate + NADH + H(+)</text>
        <dbReference type="Rhea" id="RHEA:27274"/>
        <dbReference type="ChEBI" id="CHEBI:15378"/>
        <dbReference type="ChEBI" id="CHEBI:57540"/>
        <dbReference type="ChEBI" id="CHEBI:57945"/>
        <dbReference type="ChEBI" id="CHEBI:58890"/>
        <dbReference type="ChEBI" id="CHEBI:59545"/>
        <dbReference type="EC" id="1.1.1.302"/>
    </reaction>
</comment>
<organism evidence="11 12">
    <name type="scientific">Dactylonectria macrodidyma</name>
    <dbReference type="NCBI Taxonomy" id="307937"/>
    <lineage>
        <taxon>Eukaryota</taxon>
        <taxon>Fungi</taxon>
        <taxon>Dikarya</taxon>
        <taxon>Ascomycota</taxon>
        <taxon>Pezizomycotina</taxon>
        <taxon>Sordariomycetes</taxon>
        <taxon>Hypocreomycetidae</taxon>
        <taxon>Hypocreales</taxon>
        <taxon>Nectriaceae</taxon>
        <taxon>Dactylonectria</taxon>
    </lineage>
</organism>
<proteinExistence type="inferred from homology"/>
<evidence type="ECO:0000256" key="9">
    <source>
        <dbReference type="ARBA" id="ARBA00049020"/>
    </source>
</evidence>
<sequence length="183" mass="19777">MPRLRYNMATSLDGYIASPDGSSDWIVEDSTINFGALYAEFDYFVMGRKTYEVMLALGGPSDDNPLLKRPKEAIIVASRTMHQQDHPHITIVPKNIIEYIRDLKAGGGKDIWLMGGGDLATQCLEAGLLDSVEAAVMPVVLGGGIKITGEFGKGAARLRLIGSKDLESGIIMTQYDVVGVEDA</sequence>
<protein>
    <recommendedName>
        <fullName evidence="4">2,5-diamino-6-ribosylamino-4(3H)-pyrimidinone 5'-phosphate reductase</fullName>
        <ecNumber evidence="3">1.1.1.302</ecNumber>
    </recommendedName>
    <alternativeName>
        <fullName evidence="7">2,5-diamino-6-(5-phospho-D-ribosylamino)pyrimidin-4(3H)-one reductase</fullName>
    </alternativeName>
    <alternativeName>
        <fullName evidence="6">2,5-diamino-6-ribitylamino-4(3H)-pyrimidinone 5'-phosphate synthase</fullName>
    </alternativeName>
</protein>
<evidence type="ECO:0000256" key="1">
    <source>
        <dbReference type="ARBA" id="ARBA00003555"/>
    </source>
</evidence>
<dbReference type="Pfam" id="PF01872">
    <property type="entry name" value="RibD_C"/>
    <property type="match status" value="1"/>
</dbReference>
<dbReference type="InterPro" id="IPR002734">
    <property type="entry name" value="RibDG_C"/>
</dbReference>
<comment type="caution">
    <text evidence="11">The sequence shown here is derived from an EMBL/GenBank/DDBJ whole genome shotgun (WGS) entry which is preliminary data.</text>
</comment>
<dbReference type="EMBL" id="JAGMUV010000024">
    <property type="protein sequence ID" value="KAH7121518.1"/>
    <property type="molecule type" value="Genomic_DNA"/>
</dbReference>
<dbReference type="PANTHER" id="PTHR38011:SF11">
    <property type="entry name" value="2,5-DIAMINO-6-RIBOSYLAMINO-4(3H)-PYRIMIDINONE 5'-PHOSPHATE REDUCTASE"/>
    <property type="match status" value="1"/>
</dbReference>
<evidence type="ECO:0000256" key="7">
    <source>
        <dbReference type="ARBA" id="ARBA00031630"/>
    </source>
</evidence>
<dbReference type="Gene3D" id="3.40.430.10">
    <property type="entry name" value="Dihydrofolate Reductase, subunit A"/>
    <property type="match status" value="1"/>
</dbReference>
<dbReference type="SUPFAM" id="SSF53597">
    <property type="entry name" value="Dihydrofolate reductase-like"/>
    <property type="match status" value="1"/>
</dbReference>
<feature type="domain" description="Bacterial bifunctional deaminase-reductase C-terminal" evidence="10">
    <location>
        <begin position="3"/>
        <end position="171"/>
    </location>
</feature>
<reference evidence="11" key="1">
    <citation type="journal article" date="2021" name="Nat. Commun.">
        <title>Genetic determinants of endophytism in the Arabidopsis root mycobiome.</title>
        <authorList>
            <person name="Mesny F."/>
            <person name="Miyauchi S."/>
            <person name="Thiergart T."/>
            <person name="Pickel B."/>
            <person name="Atanasova L."/>
            <person name="Karlsson M."/>
            <person name="Huettel B."/>
            <person name="Barry K.W."/>
            <person name="Haridas S."/>
            <person name="Chen C."/>
            <person name="Bauer D."/>
            <person name="Andreopoulos W."/>
            <person name="Pangilinan J."/>
            <person name="LaButti K."/>
            <person name="Riley R."/>
            <person name="Lipzen A."/>
            <person name="Clum A."/>
            <person name="Drula E."/>
            <person name="Henrissat B."/>
            <person name="Kohler A."/>
            <person name="Grigoriev I.V."/>
            <person name="Martin F.M."/>
            <person name="Hacquard S."/>
        </authorList>
    </citation>
    <scope>NUCLEOTIDE SEQUENCE</scope>
    <source>
        <strain evidence="11">MPI-CAGE-AT-0147</strain>
    </source>
</reference>
<dbReference type="InterPro" id="IPR050765">
    <property type="entry name" value="Riboflavin_Biosynth_HTPR"/>
</dbReference>
<evidence type="ECO:0000313" key="12">
    <source>
        <dbReference type="Proteomes" id="UP000738349"/>
    </source>
</evidence>
<comment type="function">
    <text evidence="1">Catalyzes an early step in riboflavin biosynthesis, the NADPH-dependent reduction of the ribose side chain of 2,5-diamino-6-ribosylamino-4(3H)-pyrimidinone 5'-phosphate, yielding 2,5-diamino-6-ribitylamino-4(3H)-pyrimidinone 5'-phosphate.</text>
</comment>
<comment type="catalytic activity">
    <reaction evidence="9">
        <text>2,5-diamino-6-(1-D-ribitylamino)pyrimidin-4(3H)-one 5'-phosphate + NADP(+) = 2,5-diamino-6-(1-D-ribosylamino)pyrimidin-4(3H)-one 5'-phosphate + NADPH + H(+)</text>
        <dbReference type="Rhea" id="RHEA:27278"/>
        <dbReference type="ChEBI" id="CHEBI:15378"/>
        <dbReference type="ChEBI" id="CHEBI:57783"/>
        <dbReference type="ChEBI" id="CHEBI:58349"/>
        <dbReference type="ChEBI" id="CHEBI:58890"/>
        <dbReference type="ChEBI" id="CHEBI:59545"/>
        <dbReference type="EC" id="1.1.1.302"/>
    </reaction>
</comment>
<name>A0A9P9IGW5_9HYPO</name>
<dbReference type="PANTHER" id="PTHR38011">
    <property type="entry name" value="DIHYDROFOLATE REDUCTASE FAMILY PROTEIN (AFU_ORTHOLOGUE AFUA_8G06820)"/>
    <property type="match status" value="1"/>
</dbReference>
<gene>
    <name evidence="11" type="ORF">EDB81DRAFT_666186</name>
</gene>
<evidence type="ECO:0000256" key="5">
    <source>
        <dbReference type="ARBA" id="ARBA00022619"/>
    </source>
</evidence>
<evidence type="ECO:0000256" key="3">
    <source>
        <dbReference type="ARBA" id="ARBA00012851"/>
    </source>
</evidence>
<dbReference type="OrthoDB" id="3192019at2759"/>
<evidence type="ECO:0000256" key="6">
    <source>
        <dbReference type="ARBA" id="ARBA00030073"/>
    </source>
</evidence>
<dbReference type="GO" id="GO:0008703">
    <property type="term" value="F:5-amino-6-(5-phosphoribosylamino)uracil reductase activity"/>
    <property type="evidence" value="ECO:0007669"/>
    <property type="project" value="InterPro"/>
</dbReference>